<comment type="caution">
    <text evidence="2">The sequence shown here is derived from an EMBL/GenBank/DDBJ whole genome shotgun (WGS) entry which is preliminary data.</text>
</comment>
<reference evidence="3" key="1">
    <citation type="journal article" date="2019" name="Int. J. Syst. Evol. Microbiol.">
        <title>The Global Catalogue of Microorganisms (GCM) 10K type strain sequencing project: providing services to taxonomists for standard genome sequencing and annotation.</title>
        <authorList>
            <consortium name="The Broad Institute Genomics Platform"/>
            <consortium name="The Broad Institute Genome Sequencing Center for Infectious Disease"/>
            <person name="Wu L."/>
            <person name="Ma J."/>
        </authorList>
    </citation>
    <scope>NUCLEOTIDE SEQUENCE [LARGE SCALE GENOMIC DNA]</scope>
    <source>
        <strain evidence="3">JCM 17759</strain>
    </source>
</reference>
<evidence type="ECO:0000313" key="3">
    <source>
        <dbReference type="Proteomes" id="UP001500840"/>
    </source>
</evidence>
<dbReference type="EMBL" id="BAABGA010000072">
    <property type="protein sequence ID" value="GAA4464838.1"/>
    <property type="molecule type" value="Genomic_DNA"/>
</dbReference>
<feature type="chain" id="PRO_5045549359" evidence="1">
    <location>
        <begin position="32"/>
        <end position="114"/>
    </location>
</feature>
<dbReference type="RefSeq" id="WP_345326721.1">
    <property type="nucleotide sequence ID" value="NZ_BAABGA010000072.1"/>
</dbReference>
<organism evidence="2 3">
    <name type="scientific">Novipirellula rosea</name>
    <dbReference type="NCBI Taxonomy" id="1031540"/>
    <lineage>
        <taxon>Bacteria</taxon>
        <taxon>Pseudomonadati</taxon>
        <taxon>Planctomycetota</taxon>
        <taxon>Planctomycetia</taxon>
        <taxon>Pirellulales</taxon>
        <taxon>Pirellulaceae</taxon>
        <taxon>Novipirellula</taxon>
    </lineage>
</organism>
<evidence type="ECO:0000313" key="2">
    <source>
        <dbReference type="EMBL" id="GAA4464838.1"/>
    </source>
</evidence>
<feature type="signal peptide" evidence="1">
    <location>
        <begin position="1"/>
        <end position="31"/>
    </location>
</feature>
<gene>
    <name evidence="2" type="ORF">GCM10023156_51760</name>
</gene>
<keyword evidence="1" id="KW-0732">Signal</keyword>
<dbReference type="Proteomes" id="UP001500840">
    <property type="component" value="Unassembled WGS sequence"/>
</dbReference>
<protein>
    <submittedName>
        <fullName evidence="2">Uncharacterized protein</fullName>
    </submittedName>
</protein>
<sequence>MTIKKFLTLTCGVIVLSSVMVSMHEIRPVQAATPKSFGLPDFEMKGTWVFAESTTDTGIPIENPKIVYIEGVPFVVGKRKGRFETFQETMFAGGDTYIRLKTIKLIQQVPDSNQ</sequence>
<accession>A0ABP8NE46</accession>
<evidence type="ECO:0000256" key="1">
    <source>
        <dbReference type="SAM" id="SignalP"/>
    </source>
</evidence>
<keyword evidence="3" id="KW-1185">Reference proteome</keyword>
<proteinExistence type="predicted"/>
<name>A0ABP8NE46_9BACT</name>